<name>A0A5B7G623_PORTR</name>
<evidence type="ECO:0000313" key="2">
    <source>
        <dbReference type="Proteomes" id="UP000324222"/>
    </source>
</evidence>
<reference evidence="1 2" key="1">
    <citation type="submission" date="2019-05" db="EMBL/GenBank/DDBJ databases">
        <title>Another draft genome of Portunus trituberculatus and its Hox gene families provides insights of decapod evolution.</title>
        <authorList>
            <person name="Jeong J.-H."/>
            <person name="Song I."/>
            <person name="Kim S."/>
            <person name="Choi T."/>
            <person name="Kim D."/>
            <person name="Ryu S."/>
            <person name="Kim W."/>
        </authorList>
    </citation>
    <scope>NUCLEOTIDE SEQUENCE [LARGE SCALE GENOMIC DNA]</scope>
    <source>
        <tissue evidence="1">Muscle</tissue>
    </source>
</reference>
<protein>
    <submittedName>
        <fullName evidence="1">Uncharacterized protein</fullName>
    </submittedName>
</protein>
<dbReference type="EMBL" id="VSRR010011262">
    <property type="protein sequence ID" value="MPC52935.1"/>
    <property type="molecule type" value="Genomic_DNA"/>
</dbReference>
<gene>
    <name evidence="1" type="ORF">E2C01_046816</name>
</gene>
<accession>A0A5B7G623</accession>
<dbReference type="Proteomes" id="UP000324222">
    <property type="component" value="Unassembled WGS sequence"/>
</dbReference>
<keyword evidence="2" id="KW-1185">Reference proteome</keyword>
<dbReference type="AlphaFoldDB" id="A0A5B7G623"/>
<organism evidence="1 2">
    <name type="scientific">Portunus trituberculatus</name>
    <name type="common">Swimming crab</name>
    <name type="synonym">Neptunus trituberculatus</name>
    <dbReference type="NCBI Taxonomy" id="210409"/>
    <lineage>
        <taxon>Eukaryota</taxon>
        <taxon>Metazoa</taxon>
        <taxon>Ecdysozoa</taxon>
        <taxon>Arthropoda</taxon>
        <taxon>Crustacea</taxon>
        <taxon>Multicrustacea</taxon>
        <taxon>Malacostraca</taxon>
        <taxon>Eumalacostraca</taxon>
        <taxon>Eucarida</taxon>
        <taxon>Decapoda</taxon>
        <taxon>Pleocyemata</taxon>
        <taxon>Brachyura</taxon>
        <taxon>Eubrachyura</taxon>
        <taxon>Portunoidea</taxon>
        <taxon>Portunidae</taxon>
        <taxon>Portuninae</taxon>
        <taxon>Portunus</taxon>
    </lineage>
</organism>
<sequence length="117" mass="13217">MDAQSGSPYHCVAPLTMIGKRWAIGRAAVTPYTCTLPFSLLKSAMLRCQCVKFCVLQSKPHQTPRLLLKRRGCCTAQLARHELEFVAFKKSMHEPSPPEVTGVLSRCLTCEPWRQFH</sequence>
<proteinExistence type="predicted"/>
<comment type="caution">
    <text evidence="1">The sequence shown here is derived from an EMBL/GenBank/DDBJ whole genome shotgun (WGS) entry which is preliminary data.</text>
</comment>
<evidence type="ECO:0000313" key="1">
    <source>
        <dbReference type="EMBL" id="MPC52935.1"/>
    </source>
</evidence>